<evidence type="ECO:0000313" key="2">
    <source>
        <dbReference type="EMBL" id="KAK8079935.1"/>
    </source>
</evidence>
<dbReference type="GeneID" id="92045128"/>
<keyword evidence="3" id="KW-1185">Reference proteome</keyword>
<feature type="compositionally biased region" description="Polar residues" evidence="1">
    <location>
        <begin position="8"/>
        <end position="23"/>
    </location>
</feature>
<accession>A0ABR1W8W1</accession>
<reference evidence="2 3" key="1">
    <citation type="submission" date="2023-01" db="EMBL/GenBank/DDBJ databases">
        <title>Analysis of 21 Apiospora genomes using comparative genomics revels a genus with tremendous synthesis potential of carbohydrate active enzymes and secondary metabolites.</title>
        <authorList>
            <person name="Sorensen T."/>
        </authorList>
    </citation>
    <scope>NUCLEOTIDE SEQUENCE [LARGE SCALE GENOMIC DNA]</scope>
    <source>
        <strain evidence="2 3">CBS 114990</strain>
    </source>
</reference>
<name>A0ABR1W8W1_9PEZI</name>
<dbReference type="EMBL" id="JAQQWN010000006">
    <property type="protein sequence ID" value="KAK8079935.1"/>
    <property type="molecule type" value="Genomic_DNA"/>
</dbReference>
<proteinExistence type="predicted"/>
<evidence type="ECO:0000256" key="1">
    <source>
        <dbReference type="SAM" id="MobiDB-lite"/>
    </source>
</evidence>
<protein>
    <submittedName>
        <fullName evidence="2">Uncharacterized protein</fullName>
    </submittedName>
</protein>
<comment type="caution">
    <text evidence="2">The sequence shown here is derived from an EMBL/GenBank/DDBJ whole genome shotgun (WGS) entry which is preliminary data.</text>
</comment>
<organism evidence="2 3">
    <name type="scientific">Apiospora hydei</name>
    <dbReference type="NCBI Taxonomy" id="1337664"/>
    <lineage>
        <taxon>Eukaryota</taxon>
        <taxon>Fungi</taxon>
        <taxon>Dikarya</taxon>
        <taxon>Ascomycota</taxon>
        <taxon>Pezizomycotina</taxon>
        <taxon>Sordariomycetes</taxon>
        <taxon>Xylariomycetidae</taxon>
        <taxon>Amphisphaeriales</taxon>
        <taxon>Apiosporaceae</taxon>
        <taxon>Apiospora</taxon>
    </lineage>
</organism>
<evidence type="ECO:0000313" key="3">
    <source>
        <dbReference type="Proteomes" id="UP001433268"/>
    </source>
</evidence>
<dbReference type="RefSeq" id="XP_066667410.1">
    <property type="nucleotide sequence ID" value="XM_066812068.1"/>
</dbReference>
<feature type="region of interest" description="Disordered" evidence="1">
    <location>
        <begin position="1"/>
        <end position="31"/>
    </location>
</feature>
<sequence>MAERKESQVTAAQQPPINQSPSEPQAGGCPLGVPLGIPTTAAVSPPNLSRIASRLQCLAAHSLFVWATWRRFRLGGRGMPSWEAAAPQDVAIFRGCPSIVMPNLPMYSPFGARLPEQYLA</sequence>
<dbReference type="Proteomes" id="UP001433268">
    <property type="component" value="Unassembled WGS sequence"/>
</dbReference>
<gene>
    <name evidence="2" type="ORF">PG997_007753</name>
</gene>